<gene>
    <name evidence="3" type="ORF">WG66_4839</name>
</gene>
<sequence>MANTKIWCLVVDHKNQPIGGFFRVFVRDEIADLQLKVKETRSHDLKDVDAARLEVWKCTNQAIALDRKKLKDQVGEVFSERQVELLEAWQTIADLQVSEQDSLLVRVPDIQRNKRKHDEVEQSDSTSAELKRLRKEVGSAAPSSLAHPGEFCRIAGPDHAIMCNRPFVYDTVPIELLHEAFGHFKDRCSTPPSKKAVAFLAELAPVACKWYGTETERRTEVQRVFEKYTGLLFHAEFVPGTSYITDGNLAVTVMPASIRECKNEYGAALNQAIVYYAKFLIQAHSHSHSYWNYNTRFPCILMVDSGSTFGFYGAVWDGRVRVEPLMPIFDLSTHHLDERGRNAIASSLDAFMEGVLTIQAHYAKIEAIAKANLNTLSEHCLAKARKYPYVASYEIDGRETAVTFETQLHENKLLFSDDSGQYVVKFTRRYSEKAHRYLASIGSAPKLWQCKEIPGGWIAILMEKSSYALLHDLLLPKENQERVRYKVTEIVQKLHSEGLVHGDIRDVNLLVDNDSLLSGGDVRVHFIDFDWAGLAGEAKYPIGVNTISMKRPVGVEDGGTITEEHDKEMVSYLFIG</sequence>
<dbReference type="eggNOG" id="ENOG502RSFE">
    <property type="taxonomic scope" value="Eukaryota"/>
</dbReference>
<dbReference type="GO" id="GO:0005524">
    <property type="term" value="F:ATP binding"/>
    <property type="evidence" value="ECO:0007669"/>
    <property type="project" value="InterPro"/>
</dbReference>
<dbReference type="SUPFAM" id="SSF56112">
    <property type="entry name" value="Protein kinase-like (PK-like)"/>
    <property type="match status" value="1"/>
</dbReference>
<dbReference type="Gene3D" id="1.10.510.10">
    <property type="entry name" value="Transferase(Phosphotransferase) domain 1"/>
    <property type="match status" value="1"/>
</dbReference>
<organism evidence="3 4">
    <name type="scientific">Moniliophthora roreri</name>
    <name type="common">Frosty pod rot fungus</name>
    <name type="synonym">Monilia roreri</name>
    <dbReference type="NCBI Taxonomy" id="221103"/>
    <lineage>
        <taxon>Eukaryota</taxon>
        <taxon>Fungi</taxon>
        <taxon>Dikarya</taxon>
        <taxon>Basidiomycota</taxon>
        <taxon>Agaricomycotina</taxon>
        <taxon>Agaricomycetes</taxon>
        <taxon>Agaricomycetidae</taxon>
        <taxon>Agaricales</taxon>
        <taxon>Marasmiineae</taxon>
        <taxon>Marasmiaceae</taxon>
        <taxon>Moniliophthora</taxon>
    </lineage>
</organism>
<name>A0A0W0G1V0_MONRR</name>
<accession>A0A0W0G1V0</accession>
<dbReference type="Proteomes" id="UP000054988">
    <property type="component" value="Unassembled WGS sequence"/>
</dbReference>
<evidence type="ECO:0000313" key="4">
    <source>
        <dbReference type="Proteomes" id="UP000054988"/>
    </source>
</evidence>
<reference evidence="3 4" key="1">
    <citation type="submission" date="2015-12" db="EMBL/GenBank/DDBJ databases">
        <title>Draft genome sequence of Moniliophthora roreri, the causal agent of frosty pod rot of cacao.</title>
        <authorList>
            <person name="Aime M.C."/>
            <person name="Diaz-Valderrama J.R."/>
            <person name="Kijpornyongpan T."/>
            <person name="Phillips-Mora W."/>
        </authorList>
    </citation>
    <scope>NUCLEOTIDE SEQUENCE [LARGE SCALE GENOMIC DNA]</scope>
    <source>
        <strain evidence="3 4">MCA 2952</strain>
    </source>
</reference>
<feature type="region of interest" description="Disordered" evidence="1">
    <location>
        <begin position="114"/>
        <end position="133"/>
    </location>
</feature>
<dbReference type="InterPro" id="IPR011009">
    <property type="entry name" value="Kinase-like_dom_sf"/>
</dbReference>
<protein>
    <recommendedName>
        <fullName evidence="2">Protein kinase domain-containing protein</fullName>
    </recommendedName>
</protein>
<dbReference type="AlphaFoldDB" id="A0A0W0G1V0"/>
<comment type="caution">
    <text evidence="3">The sequence shown here is derived from an EMBL/GenBank/DDBJ whole genome shotgun (WGS) entry which is preliminary data.</text>
</comment>
<dbReference type="EMBL" id="LATX01001317">
    <property type="protein sequence ID" value="KTB42554.1"/>
    <property type="molecule type" value="Genomic_DNA"/>
</dbReference>
<dbReference type="PROSITE" id="PS50011">
    <property type="entry name" value="PROTEIN_KINASE_DOM"/>
    <property type="match status" value="1"/>
</dbReference>
<feature type="domain" description="Protein kinase" evidence="2">
    <location>
        <begin position="333"/>
        <end position="576"/>
    </location>
</feature>
<evidence type="ECO:0000313" key="3">
    <source>
        <dbReference type="EMBL" id="KTB42554.1"/>
    </source>
</evidence>
<dbReference type="InterPro" id="IPR000719">
    <property type="entry name" value="Prot_kinase_dom"/>
</dbReference>
<evidence type="ECO:0000259" key="2">
    <source>
        <dbReference type="PROSITE" id="PS50011"/>
    </source>
</evidence>
<proteinExistence type="predicted"/>
<evidence type="ECO:0000256" key="1">
    <source>
        <dbReference type="SAM" id="MobiDB-lite"/>
    </source>
</evidence>
<dbReference type="GO" id="GO:0004672">
    <property type="term" value="F:protein kinase activity"/>
    <property type="evidence" value="ECO:0007669"/>
    <property type="project" value="InterPro"/>
</dbReference>